<dbReference type="InterPro" id="IPR018714">
    <property type="entry name" value="DUF2237"/>
</dbReference>
<accession>A0A6S6U3P0</accession>
<reference evidence="1" key="1">
    <citation type="submission" date="2020-01" db="EMBL/GenBank/DDBJ databases">
        <authorList>
            <person name="Meier V. D."/>
            <person name="Meier V D."/>
        </authorList>
    </citation>
    <scope>NUCLEOTIDE SEQUENCE</scope>
    <source>
        <strain evidence="1">HLG_WM_MAG_01</strain>
    </source>
</reference>
<dbReference type="PANTHER" id="PTHR37466">
    <property type="entry name" value="SLR1628 PROTEIN"/>
    <property type="match status" value="1"/>
</dbReference>
<sequence>MHQKRDDPMDESINVLGEPLEPCSLKPLTGFHRDGVCNTGNHNPAVHAVCIYATEEFLAYSKKVGNDLSTPMPQYNFAGVKAGQSWCLGGHAFVKAVHDGMAPQIFIHATHQKMLELIDLETLKKCAIDL</sequence>
<organism evidence="1">
    <name type="scientific">uncultured Sulfurovum sp</name>
    <dbReference type="NCBI Taxonomy" id="269237"/>
    <lineage>
        <taxon>Bacteria</taxon>
        <taxon>Pseudomonadati</taxon>
        <taxon>Campylobacterota</taxon>
        <taxon>Epsilonproteobacteria</taxon>
        <taxon>Campylobacterales</taxon>
        <taxon>Sulfurovaceae</taxon>
        <taxon>Sulfurovum</taxon>
        <taxon>environmental samples</taxon>
    </lineage>
</organism>
<protein>
    <recommendedName>
        <fullName evidence="2">DUF2237 domain-containing protein</fullName>
    </recommendedName>
</protein>
<proteinExistence type="predicted"/>
<dbReference type="AlphaFoldDB" id="A0A6S6U3P0"/>
<dbReference type="Pfam" id="PF09996">
    <property type="entry name" value="DUF2237"/>
    <property type="match status" value="1"/>
</dbReference>
<dbReference type="Gene3D" id="3.30.56.110">
    <property type="entry name" value="Protein of unknown function DUF2237"/>
    <property type="match status" value="1"/>
</dbReference>
<gene>
    <name evidence="1" type="ORF">HELGO_WM834</name>
</gene>
<dbReference type="EMBL" id="CACVAS010000117">
    <property type="protein sequence ID" value="CAA6822808.1"/>
    <property type="molecule type" value="Genomic_DNA"/>
</dbReference>
<evidence type="ECO:0000313" key="1">
    <source>
        <dbReference type="EMBL" id="CAA6822808.1"/>
    </source>
</evidence>
<name>A0A6S6U3P0_9BACT</name>
<evidence type="ECO:0008006" key="2">
    <source>
        <dbReference type="Google" id="ProtNLM"/>
    </source>
</evidence>
<dbReference type="PANTHER" id="PTHR37466:SF1">
    <property type="entry name" value="SLR1628 PROTEIN"/>
    <property type="match status" value="1"/>
</dbReference>